<dbReference type="GO" id="GO:0004065">
    <property type="term" value="F:arylsulfatase activity"/>
    <property type="evidence" value="ECO:0007669"/>
    <property type="project" value="UniProtKB-EC"/>
</dbReference>
<keyword evidence="3 7" id="KW-0378">Hydrolase</keyword>
<evidence type="ECO:0000256" key="1">
    <source>
        <dbReference type="ARBA" id="ARBA00008779"/>
    </source>
</evidence>
<dbReference type="EC" id="3.1.6.1" evidence="7"/>
<dbReference type="InterPro" id="IPR017850">
    <property type="entry name" value="Alkaline_phosphatase_core_sf"/>
</dbReference>
<dbReference type="OrthoDB" id="9783154at2"/>
<evidence type="ECO:0000313" key="7">
    <source>
        <dbReference type="EMBL" id="AQQ10185.1"/>
    </source>
</evidence>
<gene>
    <name evidence="7" type="primary">atsA_27</name>
    <name evidence="7" type="ORF">L21SP3_02013</name>
</gene>
<name>A0A1Q2HSG7_9BACT</name>
<feature type="chain" id="PRO_5010330027" evidence="5">
    <location>
        <begin position="20"/>
        <end position="505"/>
    </location>
</feature>
<comment type="similarity">
    <text evidence="1">Belongs to the sulfatase family.</text>
</comment>
<evidence type="ECO:0000256" key="2">
    <source>
        <dbReference type="ARBA" id="ARBA00022723"/>
    </source>
</evidence>
<dbReference type="AlphaFoldDB" id="A0A1Q2HSG7"/>
<feature type="signal peptide" evidence="5">
    <location>
        <begin position="1"/>
        <end position="19"/>
    </location>
</feature>
<dbReference type="SUPFAM" id="SSF53649">
    <property type="entry name" value="Alkaline phosphatase-like"/>
    <property type="match status" value="1"/>
</dbReference>
<dbReference type="PROSITE" id="PS00523">
    <property type="entry name" value="SULFATASE_1"/>
    <property type="match status" value="1"/>
</dbReference>
<dbReference type="EMBL" id="CP019633">
    <property type="protein sequence ID" value="AQQ10185.1"/>
    <property type="molecule type" value="Genomic_DNA"/>
</dbReference>
<feature type="domain" description="Sulfatase N-terminal" evidence="6">
    <location>
        <begin position="45"/>
        <end position="393"/>
    </location>
</feature>
<proteinExistence type="inferred from homology"/>
<evidence type="ECO:0000256" key="3">
    <source>
        <dbReference type="ARBA" id="ARBA00022801"/>
    </source>
</evidence>
<dbReference type="Gene3D" id="3.30.1120.10">
    <property type="match status" value="1"/>
</dbReference>
<protein>
    <submittedName>
        <fullName evidence="7">Arylsulfatase</fullName>
        <ecNumber evidence="7">3.1.6.1</ecNumber>
    </submittedName>
</protein>
<dbReference type="Gene3D" id="3.40.720.10">
    <property type="entry name" value="Alkaline Phosphatase, subunit A"/>
    <property type="match status" value="1"/>
</dbReference>
<dbReference type="Proteomes" id="UP000188273">
    <property type="component" value="Chromosome"/>
</dbReference>
<dbReference type="InterPro" id="IPR000917">
    <property type="entry name" value="Sulfatase_N"/>
</dbReference>
<dbReference type="Pfam" id="PF00884">
    <property type="entry name" value="Sulfatase"/>
    <property type="match status" value="1"/>
</dbReference>
<organism evidence="7 8">
    <name type="scientific">Sedimentisphaera cyanobacteriorum</name>
    <dbReference type="NCBI Taxonomy" id="1940790"/>
    <lineage>
        <taxon>Bacteria</taxon>
        <taxon>Pseudomonadati</taxon>
        <taxon>Planctomycetota</taxon>
        <taxon>Phycisphaerae</taxon>
        <taxon>Sedimentisphaerales</taxon>
        <taxon>Sedimentisphaeraceae</taxon>
        <taxon>Sedimentisphaera</taxon>
    </lineage>
</organism>
<dbReference type="PROSITE" id="PS00149">
    <property type="entry name" value="SULFATASE_2"/>
    <property type="match status" value="1"/>
</dbReference>
<keyword evidence="2" id="KW-0479">Metal-binding</keyword>
<dbReference type="PANTHER" id="PTHR42693:SF53">
    <property type="entry name" value="ENDO-4-O-SULFATASE"/>
    <property type="match status" value="1"/>
</dbReference>
<accession>A0A1Q2HSG7</accession>
<dbReference type="STRING" id="1940790.L21SP3_02013"/>
<dbReference type="PANTHER" id="PTHR42693">
    <property type="entry name" value="ARYLSULFATASE FAMILY MEMBER"/>
    <property type="match status" value="1"/>
</dbReference>
<dbReference type="GO" id="GO:0046872">
    <property type="term" value="F:metal ion binding"/>
    <property type="evidence" value="ECO:0007669"/>
    <property type="project" value="UniProtKB-KW"/>
</dbReference>
<keyword evidence="4" id="KW-0106">Calcium</keyword>
<sequence precursor="true">MKRRNFIKQAALAAGSALAAPCLYGMSDNLPESKAAGAMQSGGKPNIVFIMADDMGYGDLGCLNRDSKIPTPNMDMLAEEGMRFTDAHTPSAVCTPTRYGVLTGRYCWRTRLKKGVLWGYSRRLIKPGRTTVASMLKDSGYHTACVGKWHLGLTDSEPADYSKPLRPGPNEAGFDYWFGIPASLDMKPYCFIENGLPTKPLTDKIKGESLPRFYRTGKASPGFDVDDVMPKITEKACSFIDNHKVEQGEKPFFLYFPLSAPHQPWVPLEKNEQRSKAGVYGDFVTLVDDAVGKVVGKLEENGYRQNTLIIVTSDNGSRIQRIGKFNNGVSDESKHNFGHDANYIYRGQKADVWDGGHRVPFIARWLRVVKQGSKCEKPICLVDLFASCAEITGHRMKDNEGEDSFSFLPFLRGEKPSGELRKAIVHHSVSGKFAIRRGRWKYIDCKGSGGWTKGGDDKPAQLYDMQKDPDETDNLYGKPEYEKTVKEMKSLLEKYKSQGFSRPMQ</sequence>
<evidence type="ECO:0000313" key="8">
    <source>
        <dbReference type="Proteomes" id="UP000188273"/>
    </source>
</evidence>
<reference evidence="8" key="1">
    <citation type="submission" date="2017-02" db="EMBL/GenBank/DDBJ databases">
        <title>Comparative genomics and description of representatives of a novel lineage of planctomycetes thriving in anoxic sediments.</title>
        <authorList>
            <person name="Spring S."/>
            <person name="Bunk B."/>
            <person name="Sproer C."/>
            <person name="Klenk H.-P."/>
        </authorList>
    </citation>
    <scope>NUCLEOTIDE SEQUENCE [LARGE SCALE GENOMIC DNA]</scope>
    <source>
        <strain evidence="8">L21-RPul-D3</strain>
    </source>
</reference>
<keyword evidence="8" id="KW-1185">Reference proteome</keyword>
<dbReference type="RefSeq" id="WP_077541161.1">
    <property type="nucleotide sequence ID" value="NZ_CP019633.1"/>
</dbReference>
<evidence type="ECO:0000256" key="4">
    <source>
        <dbReference type="ARBA" id="ARBA00022837"/>
    </source>
</evidence>
<evidence type="ECO:0000259" key="6">
    <source>
        <dbReference type="Pfam" id="PF00884"/>
    </source>
</evidence>
<keyword evidence="5" id="KW-0732">Signal</keyword>
<dbReference type="InterPro" id="IPR050738">
    <property type="entry name" value="Sulfatase"/>
</dbReference>
<dbReference type="KEGG" id="pbu:L21SP3_02013"/>
<dbReference type="CDD" id="cd16143">
    <property type="entry name" value="ARS_like"/>
    <property type="match status" value="1"/>
</dbReference>
<evidence type="ECO:0000256" key="5">
    <source>
        <dbReference type="SAM" id="SignalP"/>
    </source>
</evidence>
<dbReference type="InterPro" id="IPR024607">
    <property type="entry name" value="Sulfatase_CS"/>
</dbReference>